<evidence type="ECO:0000313" key="2">
    <source>
        <dbReference type="EMBL" id="MCO6044748.1"/>
    </source>
</evidence>
<accession>A0A9X2FAP9</accession>
<dbReference type="EMBL" id="JAMXLR010000038">
    <property type="protein sequence ID" value="MCO6044748.1"/>
    <property type="molecule type" value="Genomic_DNA"/>
</dbReference>
<keyword evidence="3" id="KW-1185">Reference proteome</keyword>
<evidence type="ECO:0008006" key="4">
    <source>
        <dbReference type="Google" id="ProtNLM"/>
    </source>
</evidence>
<dbReference type="RefSeq" id="WP_252852864.1">
    <property type="nucleotide sequence ID" value="NZ_JAMXLR010000038.1"/>
</dbReference>
<dbReference type="Proteomes" id="UP001155241">
    <property type="component" value="Unassembled WGS sequence"/>
</dbReference>
<dbReference type="AlphaFoldDB" id="A0A9X2FAP9"/>
<protein>
    <recommendedName>
        <fullName evidence="4">Carboxypeptidase regulatory-like domain-containing protein</fullName>
    </recommendedName>
</protein>
<evidence type="ECO:0000313" key="3">
    <source>
        <dbReference type="Proteomes" id="UP001155241"/>
    </source>
</evidence>
<evidence type="ECO:0000256" key="1">
    <source>
        <dbReference type="SAM" id="MobiDB-lite"/>
    </source>
</evidence>
<feature type="region of interest" description="Disordered" evidence="1">
    <location>
        <begin position="98"/>
        <end position="117"/>
    </location>
</feature>
<sequence>MTPRIPLVASQIAPRFAFLISSLLLVAGCDSGPDTAQVSGLIVFDGEKVPKGTISFYPVGGGRPASGQIQSDGTYKLSTFDPGDGALLGEHKVAIESKEVSGNAPKPKSLKEEVANPGASAVSNTTVTWIVPEKYAAVATSELTATVSEGDNKIDFNLP</sequence>
<dbReference type="PROSITE" id="PS51257">
    <property type="entry name" value="PROKAR_LIPOPROTEIN"/>
    <property type="match status" value="1"/>
</dbReference>
<reference evidence="2" key="1">
    <citation type="submission" date="2022-06" db="EMBL/GenBank/DDBJ databases">
        <title>Aeoliella straminimaris, a novel planctomycete from sediments.</title>
        <authorList>
            <person name="Vitorino I.R."/>
            <person name="Lage O.M."/>
        </authorList>
    </citation>
    <scope>NUCLEOTIDE SEQUENCE</scope>
    <source>
        <strain evidence="2">ICT_H6.2</strain>
    </source>
</reference>
<gene>
    <name evidence="2" type="ORF">NG895_12595</name>
</gene>
<comment type="caution">
    <text evidence="2">The sequence shown here is derived from an EMBL/GenBank/DDBJ whole genome shotgun (WGS) entry which is preliminary data.</text>
</comment>
<organism evidence="2 3">
    <name type="scientific">Aeoliella straminimaris</name>
    <dbReference type="NCBI Taxonomy" id="2954799"/>
    <lineage>
        <taxon>Bacteria</taxon>
        <taxon>Pseudomonadati</taxon>
        <taxon>Planctomycetota</taxon>
        <taxon>Planctomycetia</taxon>
        <taxon>Pirellulales</taxon>
        <taxon>Lacipirellulaceae</taxon>
        <taxon>Aeoliella</taxon>
    </lineage>
</organism>
<name>A0A9X2FAP9_9BACT</name>
<proteinExistence type="predicted"/>